<accession>A0AAW9QNI3</accession>
<name>A0AAW9QNI3_9CHRO</name>
<dbReference type="SUPFAM" id="SSF53335">
    <property type="entry name" value="S-adenosyl-L-methionine-dependent methyltransferases"/>
    <property type="match status" value="1"/>
</dbReference>
<gene>
    <name evidence="1" type="ORF">V0288_06350</name>
</gene>
<keyword evidence="2" id="KW-1185">Reference proteome</keyword>
<dbReference type="RefSeq" id="WP_332864199.1">
    <property type="nucleotide sequence ID" value="NZ_JBAFSM010000009.1"/>
</dbReference>
<evidence type="ECO:0000313" key="1">
    <source>
        <dbReference type="EMBL" id="MEG3436735.1"/>
    </source>
</evidence>
<dbReference type="AlphaFoldDB" id="A0AAW9QNI3"/>
<sequence length="224" mass="26038">MLREEASWLAKNIYCLDEKEVFPLLNIGSSSREFREKEQPWIDAWLFKTAREKGYPVIHTDLKKAIGVDIVGDLNDADFREKLGGLNIKSVLCSNLLEHLIDRETICKNISSIVPVNGYLFLTVPYRFPYHRDPIDTMFRPDVEELRQLFPELEIVHGEIVAGGKLIQVTNIPAILYLTVMIVRLLLPVYQPLRWFDSLRYSLWLFRDISATCIVFQKKDPRVT</sequence>
<evidence type="ECO:0000313" key="2">
    <source>
        <dbReference type="Proteomes" id="UP001328733"/>
    </source>
</evidence>
<reference evidence="1 2" key="1">
    <citation type="submission" date="2024-01" db="EMBL/GenBank/DDBJ databases">
        <title>Genomic insights into the taxonomy and metabolism of the cyanobacterium Pannus brasiliensis CCIBt3594.</title>
        <authorList>
            <person name="Machado M."/>
            <person name="Botero N.B."/>
            <person name="Andreote A.P.D."/>
            <person name="Feitosa A.M.T."/>
            <person name="Popin R."/>
            <person name="Sivonen K."/>
            <person name="Fiore M.F."/>
        </authorList>
    </citation>
    <scope>NUCLEOTIDE SEQUENCE [LARGE SCALE GENOMIC DNA]</scope>
    <source>
        <strain evidence="1 2">CCIBt3594</strain>
    </source>
</reference>
<comment type="caution">
    <text evidence="1">The sequence shown here is derived from an EMBL/GenBank/DDBJ whole genome shotgun (WGS) entry which is preliminary data.</text>
</comment>
<proteinExistence type="predicted"/>
<organism evidence="1 2">
    <name type="scientific">Pannus brasiliensis CCIBt3594</name>
    <dbReference type="NCBI Taxonomy" id="1427578"/>
    <lineage>
        <taxon>Bacteria</taxon>
        <taxon>Bacillati</taxon>
        <taxon>Cyanobacteriota</taxon>
        <taxon>Cyanophyceae</taxon>
        <taxon>Oscillatoriophycideae</taxon>
        <taxon>Chroococcales</taxon>
        <taxon>Microcystaceae</taxon>
        <taxon>Pannus</taxon>
    </lineage>
</organism>
<protein>
    <recommendedName>
        <fullName evidence="3">Methyltransferase type 11</fullName>
    </recommendedName>
</protein>
<evidence type="ECO:0008006" key="3">
    <source>
        <dbReference type="Google" id="ProtNLM"/>
    </source>
</evidence>
<dbReference type="InterPro" id="IPR029063">
    <property type="entry name" value="SAM-dependent_MTases_sf"/>
</dbReference>
<dbReference type="EMBL" id="JBAFSM010000009">
    <property type="protein sequence ID" value="MEG3436735.1"/>
    <property type="molecule type" value="Genomic_DNA"/>
</dbReference>
<dbReference type="Gene3D" id="3.40.50.150">
    <property type="entry name" value="Vaccinia Virus protein VP39"/>
    <property type="match status" value="1"/>
</dbReference>
<dbReference type="Proteomes" id="UP001328733">
    <property type="component" value="Unassembled WGS sequence"/>
</dbReference>